<reference evidence="3 4" key="1">
    <citation type="submission" date="2019-08" db="EMBL/GenBank/DDBJ databases">
        <title>In-depth cultivation of the pig gut microbiome towards novel bacterial diversity and tailored functional studies.</title>
        <authorList>
            <person name="Wylensek D."/>
            <person name="Hitch T.C.A."/>
            <person name="Clavel T."/>
        </authorList>
    </citation>
    <scope>NUCLEOTIDE SEQUENCE [LARGE SCALE GENOMIC DNA]</scope>
    <source>
        <strain evidence="3 4">WCA-470BD-2E</strain>
    </source>
</reference>
<name>A0A844FMQ2_9LACO</name>
<dbReference type="Gene3D" id="1.10.260.40">
    <property type="entry name" value="lambda repressor-like DNA-binding domains"/>
    <property type="match status" value="1"/>
</dbReference>
<dbReference type="Pfam" id="PF01381">
    <property type="entry name" value="HTH_3"/>
    <property type="match status" value="1"/>
</dbReference>
<proteinExistence type="predicted"/>
<dbReference type="GO" id="GO:0003677">
    <property type="term" value="F:DNA binding"/>
    <property type="evidence" value="ECO:0007669"/>
    <property type="project" value="UniProtKB-KW"/>
</dbReference>
<dbReference type="EMBL" id="VUMW01000012">
    <property type="protein sequence ID" value="MST79884.1"/>
    <property type="molecule type" value="Genomic_DNA"/>
</dbReference>
<dbReference type="PANTHER" id="PTHR46558:SF14">
    <property type="entry name" value="HTH-TYPE TRANSCRIPTIONAL REGULATOR ANSR"/>
    <property type="match status" value="1"/>
</dbReference>
<dbReference type="AlphaFoldDB" id="A0A844FMQ2"/>
<evidence type="ECO:0000256" key="1">
    <source>
        <dbReference type="ARBA" id="ARBA00023125"/>
    </source>
</evidence>
<dbReference type="CDD" id="cd00093">
    <property type="entry name" value="HTH_XRE"/>
    <property type="match status" value="1"/>
</dbReference>
<accession>A0A844FMQ2</accession>
<dbReference type="SUPFAM" id="SSF47413">
    <property type="entry name" value="lambda repressor-like DNA-binding domains"/>
    <property type="match status" value="1"/>
</dbReference>
<organism evidence="3 4">
    <name type="scientific">Lactobacillus equicursoris</name>
    <dbReference type="NCBI Taxonomy" id="420645"/>
    <lineage>
        <taxon>Bacteria</taxon>
        <taxon>Bacillati</taxon>
        <taxon>Bacillota</taxon>
        <taxon>Bacilli</taxon>
        <taxon>Lactobacillales</taxon>
        <taxon>Lactobacillaceae</taxon>
        <taxon>Lactobacillus</taxon>
    </lineage>
</organism>
<sequence length="105" mass="12345">MNTMTLRLKELRERRAWTKNETAKRLNVGTSTYSNWEYGLREPDIDRLSQMADLYGVTVDYLIGRSNQLPTVDLSQNKIDFMYKGQKVPESEMKIVRRLLNSKND</sequence>
<dbReference type="InterPro" id="IPR010982">
    <property type="entry name" value="Lambda_DNA-bd_dom_sf"/>
</dbReference>
<dbReference type="Proteomes" id="UP000452141">
    <property type="component" value="Unassembled WGS sequence"/>
</dbReference>
<evidence type="ECO:0000313" key="4">
    <source>
        <dbReference type="Proteomes" id="UP000452141"/>
    </source>
</evidence>
<dbReference type="InterPro" id="IPR001387">
    <property type="entry name" value="Cro/C1-type_HTH"/>
</dbReference>
<protein>
    <submittedName>
        <fullName evidence="3">Helix-turn-helix transcriptional regulator</fullName>
    </submittedName>
</protein>
<feature type="domain" description="HTH cro/C1-type" evidence="2">
    <location>
        <begin position="8"/>
        <end position="62"/>
    </location>
</feature>
<evidence type="ECO:0000313" key="3">
    <source>
        <dbReference type="EMBL" id="MST79884.1"/>
    </source>
</evidence>
<evidence type="ECO:0000259" key="2">
    <source>
        <dbReference type="PROSITE" id="PS50943"/>
    </source>
</evidence>
<keyword evidence="1" id="KW-0238">DNA-binding</keyword>
<comment type="caution">
    <text evidence="3">The sequence shown here is derived from an EMBL/GenBank/DDBJ whole genome shotgun (WGS) entry which is preliminary data.</text>
</comment>
<dbReference type="PROSITE" id="PS50943">
    <property type="entry name" value="HTH_CROC1"/>
    <property type="match status" value="1"/>
</dbReference>
<dbReference type="PANTHER" id="PTHR46558">
    <property type="entry name" value="TRACRIPTIONAL REGULATORY PROTEIN-RELATED-RELATED"/>
    <property type="match status" value="1"/>
</dbReference>
<gene>
    <name evidence="3" type="ORF">FYJ61_05285</name>
</gene>
<dbReference type="SMART" id="SM00530">
    <property type="entry name" value="HTH_XRE"/>
    <property type="match status" value="1"/>
</dbReference>